<dbReference type="InterPro" id="IPR037522">
    <property type="entry name" value="HD_GYP_dom"/>
</dbReference>
<keyword evidence="1" id="KW-0378">Hydrolase</keyword>
<dbReference type="AlphaFoldDB" id="A0A0U2W2K8"/>
<dbReference type="SUPFAM" id="SSF109604">
    <property type="entry name" value="HD-domain/PDEase-like"/>
    <property type="match status" value="1"/>
</dbReference>
<dbReference type="KEGG" id="pnp:IJ22_13730"/>
<reference evidence="2" key="1">
    <citation type="submission" date="2015-12" db="EMBL/GenBank/DDBJ databases">
        <title>Complete genome sequences of two moderately thermophilic Paenibacillus species.</title>
        <authorList>
            <person name="Butler R.III."/>
            <person name="Wang J."/>
            <person name="Stark B.C."/>
            <person name="Pombert J.-F."/>
        </authorList>
    </citation>
    <scope>NUCLEOTIDE SEQUENCE [LARGE SCALE GENOMIC DNA]</scope>
    <source>
        <strain evidence="2">32O-Y</strain>
    </source>
</reference>
<evidence type="ECO:0000313" key="1">
    <source>
        <dbReference type="EMBL" id="ALS21749.1"/>
    </source>
</evidence>
<dbReference type="EMBL" id="CP013652">
    <property type="protein sequence ID" value="ALS21749.1"/>
    <property type="molecule type" value="Genomic_DNA"/>
</dbReference>
<protein>
    <submittedName>
        <fullName evidence="1">HD family phosphohydrolase</fullName>
    </submittedName>
</protein>
<accession>A0A0U2W2K8</accession>
<dbReference type="OrthoDB" id="9759601at2"/>
<proteinExistence type="predicted"/>
<reference evidence="1 2" key="2">
    <citation type="journal article" date="2016" name="Genome Announc.">
        <title>Complete Genome Sequences of Two Interactive Moderate Thermophiles, Paenibacillus napthalenovorans 32O-Y and Paenibacillus sp. 32O-W.</title>
        <authorList>
            <person name="Butler R.R.III."/>
            <person name="Wang J."/>
            <person name="Stark B.C."/>
            <person name="Pombert J.F."/>
        </authorList>
    </citation>
    <scope>NUCLEOTIDE SEQUENCE [LARGE SCALE GENOMIC DNA]</scope>
    <source>
        <strain evidence="1 2">32O-Y</strain>
    </source>
</reference>
<dbReference type="InterPro" id="IPR052020">
    <property type="entry name" value="Cyclic_di-GMP/3'3'-cGAMP_PDE"/>
</dbReference>
<dbReference type="InterPro" id="IPR006675">
    <property type="entry name" value="HDIG_dom"/>
</dbReference>
<name>A0A0U2W2K8_9BACL</name>
<dbReference type="PROSITE" id="PS51832">
    <property type="entry name" value="HD_GYP"/>
    <property type="match status" value="1"/>
</dbReference>
<keyword evidence="2" id="KW-1185">Reference proteome</keyword>
<dbReference type="Proteomes" id="UP000061660">
    <property type="component" value="Chromosome"/>
</dbReference>
<organism evidence="1 2">
    <name type="scientific">Paenibacillus naphthalenovorans</name>
    <dbReference type="NCBI Taxonomy" id="162209"/>
    <lineage>
        <taxon>Bacteria</taxon>
        <taxon>Bacillati</taxon>
        <taxon>Bacillota</taxon>
        <taxon>Bacilli</taxon>
        <taxon>Bacillales</taxon>
        <taxon>Paenibacillaceae</taxon>
        <taxon>Paenibacillus</taxon>
    </lineage>
</organism>
<dbReference type="PANTHER" id="PTHR45228:SF4">
    <property type="entry name" value="LIPOPROTEIN"/>
    <property type="match status" value="1"/>
</dbReference>
<dbReference type="InterPro" id="IPR003607">
    <property type="entry name" value="HD/PDEase_dom"/>
</dbReference>
<evidence type="ECO:0000313" key="2">
    <source>
        <dbReference type="Proteomes" id="UP000061660"/>
    </source>
</evidence>
<dbReference type="InterPro" id="IPR006674">
    <property type="entry name" value="HD_domain"/>
</dbReference>
<dbReference type="PROSITE" id="PS51831">
    <property type="entry name" value="HD"/>
    <property type="match status" value="1"/>
</dbReference>
<dbReference type="RefSeq" id="WP_062408073.1">
    <property type="nucleotide sequence ID" value="NZ_FNDY01000011.1"/>
</dbReference>
<dbReference type="NCBIfam" id="TIGR00277">
    <property type="entry name" value="HDIG"/>
    <property type="match status" value="1"/>
</dbReference>
<dbReference type="SMART" id="SM00471">
    <property type="entry name" value="HDc"/>
    <property type="match status" value="1"/>
</dbReference>
<dbReference type="Gene3D" id="1.10.3210.10">
    <property type="entry name" value="Hypothetical protein af1432"/>
    <property type="match status" value="1"/>
</dbReference>
<gene>
    <name evidence="1" type="ORF">IJ22_13730</name>
</gene>
<dbReference type="Pfam" id="PF13487">
    <property type="entry name" value="HD_5"/>
    <property type="match status" value="1"/>
</dbReference>
<sequence>MSVNGEQAVNGLTQLLVKDIVTYEHSIRVGKMAKLMAAYLNFDELQTQKLIAGCCLHDIGKVHIHDSILKKKSSLTQEEWKYMKCHAFFGVQMAIMEGITDQDVIDTIHYHHERWDGTGYPSGLKGNDIPVYARICSILDAFDCMISDRPYKKGMSIQHAREELLNQSYSQFDGHYVQVFLTIQDMILEHIQRDSVHSFAYHTRAIYHSGIV</sequence>
<dbReference type="PATRIC" id="fig|162209.4.peg.1454"/>
<dbReference type="PANTHER" id="PTHR45228">
    <property type="entry name" value="CYCLIC DI-GMP PHOSPHODIESTERASE TM_0186-RELATED"/>
    <property type="match status" value="1"/>
</dbReference>
<dbReference type="GO" id="GO:0016787">
    <property type="term" value="F:hydrolase activity"/>
    <property type="evidence" value="ECO:0007669"/>
    <property type="project" value="UniProtKB-KW"/>
</dbReference>
<dbReference type="STRING" id="162209.IJ22_13730"/>
<dbReference type="CDD" id="cd00077">
    <property type="entry name" value="HDc"/>
    <property type="match status" value="1"/>
</dbReference>